<sequence>MGRSGDLGRSGYRVSFSPKLLCSLLLIPLFPSLRNKVSFLPHVSHISSWDFLKKGGSQTSLIPSCR</sequence>
<protein>
    <submittedName>
        <fullName evidence="1">ERBB-3 BINDING PROTEIN 1 isoform X2</fullName>
    </submittedName>
</protein>
<dbReference type="AlphaFoldDB" id="A0AAX6FC71"/>
<name>A0AAX6FC71_IRIPA</name>
<reference evidence="1" key="2">
    <citation type="submission" date="2023-04" db="EMBL/GenBank/DDBJ databases">
        <authorList>
            <person name="Bruccoleri R.E."/>
            <person name="Oakeley E.J."/>
            <person name="Faust A.-M."/>
            <person name="Dessus-Babus S."/>
            <person name="Altorfer M."/>
            <person name="Burckhardt D."/>
            <person name="Oertli M."/>
            <person name="Naumann U."/>
            <person name="Petersen F."/>
            <person name="Wong J."/>
        </authorList>
    </citation>
    <scope>NUCLEOTIDE SEQUENCE</scope>
    <source>
        <strain evidence="1">GSM-AAB239-AS_SAM_17_03QT</strain>
        <tissue evidence="1">Leaf</tissue>
    </source>
</reference>
<organism evidence="1 2">
    <name type="scientific">Iris pallida</name>
    <name type="common">Sweet iris</name>
    <dbReference type="NCBI Taxonomy" id="29817"/>
    <lineage>
        <taxon>Eukaryota</taxon>
        <taxon>Viridiplantae</taxon>
        <taxon>Streptophyta</taxon>
        <taxon>Embryophyta</taxon>
        <taxon>Tracheophyta</taxon>
        <taxon>Spermatophyta</taxon>
        <taxon>Magnoliopsida</taxon>
        <taxon>Liliopsida</taxon>
        <taxon>Asparagales</taxon>
        <taxon>Iridaceae</taxon>
        <taxon>Iridoideae</taxon>
        <taxon>Irideae</taxon>
        <taxon>Iris</taxon>
    </lineage>
</organism>
<gene>
    <name evidence="1" type="ORF">M6B38_139190</name>
</gene>
<dbReference type="EMBL" id="JANAVB010029819">
    <property type="protein sequence ID" value="KAJ6814057.1"/>
    <property type="molecule type" value="Genomic_DNA"/>
</dbReference>
<proteinExistence type="predicted"/>
<comment type="caution">
    <text evidence="1">The sequence shown here is derived from an EMBL/GenBank/DDBJ whole genome shotgun (WGS) entry which is preliminary data.</text>
</comment>
<dbReference type="Proteomes" id="UP001140949">
    <property type="component" value="Unassembled WGS sequence"/>
</dbReference>
<reference evidence="1" key="1">
    <citation type="journal article" date="2023" name="GigaByte">
        <title>Genome assembly of the bearded iris, Iris pallida Lam.</title>
        <authorList>
            <person name="Bruccoleri R.E."/>
            <person name="Oakeley E.J."/>
            <person name="Faust A.M.E."/>
            <person name="Altorfer M."/>
            <person name="Dessus-Babus S."/>
            <person name="Burckhardt D."/>
            <person name="Oertli M."/>
            <person name="Naumann U."/>
            <person name="Petersen F."/>
            <person name="Wong J."/>
        </authorList>
    </citation>
    <scope>NUCLEOTIDE SEQUENCE</scope>
    <source>
        <strain evidence="1">GSM-AAB239-AS_SAM_17_03QT</strain>
    </source>
</reference>
<keyword evidence="2" id="KW-1185">Reference proteome</keyword>
<evidence type="ECO:0000313" key="2">
    <source>
        <dbReference type="Proteomes" id="UP001140949"/>
    </source>
</evidence>
<accession>A0AAX6FC71</accession>
<evidence type="ECO:0000313" key="1">
    <source>
        <dbReference type="EMBL" id="KAJ6814057.1"/>
    </source>
</evidence>